<sequence>MEVAVGKPEVPCLFIFGDSLSDSGNNNNLSTDFKVNYSPYGVDFPDGPTGRFTNGRNAVDFITQLLGFDHFIPPYANYADCDIEEGVNYASGYAGIRYETGKHLGENVSFKRQLEHHKVIISEITKKVGGRRAEIAKRRLRKCLYYVNTGSNDYINNYFLPQHYYTSLDYTPEEFAELLVQEYYTHIKALHELGARKFILNGLNLLGCMPHEIATHGSRDTACVDTENDQVMMFNDKLRAMVDQLNEECSYSKFIYVNTAVISSSHPLLHSNGVREINKCCEVGSKGLCTPDVEPCPERNLHPFFDAIHPSEVVNRFVAASSYNSPSKSYTYPFDISHLVQS</sequence>
<accession>A0ABU6QEB2</accession>
<evidence type="ECO:0000256" key="5">
    <source>
        <dbReference type="ARBA" id="ARBA00022801"/>
    </source>
</evidence>
<evidence type="ECO:0000313" key="9">
    <source>
        <dbReference type="Proteomes" id="UP001341840"/>
    </source>
</evidence>
<dbReference type="Gene3D" id="3.40.50.1110">
    <property type="entry name" value="SGNH hydrolase"/>
    <property type="match status" value="1"/>
</dbReference>
<comment type="subcellular location">
    <subcellularLocation>
        <location evidence="1">Secreted</location>
    </subcellularLocation>
</comment>
<dbReference type="InterPro" id="IPR051238">
    <property type="entry name" value="GDSL_esterase/lipase"/>
</dbReference>
<dbReference type="PANTHER" id="PTHR45650:SF89">
    <property type="entry name" value="GDSL-LIKE LIPASE_ACYLHYDROLASE"/>
    <property type="match status" value="1"/>
</dbReference>
<name>A0ABU6QEB2_9FABA</name>
<dbReference type="Pfam" id="PF00657">
    <property type="entry name" value="Lipase_GDSL"/>
    <property type="match status" value="1"/>
</dbReference>
<dbReference type="PANTHER" id="PTHR45650">
    <property type="entry name" value="GDSL-LIKE LIPASE/ACYLHYDROLASE-RELATED"/>
    <property type="match status" value="1"/>
</dbReference>
<keyword evidence="4" id="KW-0732">Signal</keyword>
<evidence type="ECO:0000256" key="3">
    <source>
        <dbReference type="ARBA" id="ARBA00022525"/>
    </source>
</evidence>
<dbReference type="InterPro" id="IPR001087">
    <property type="entry name" value="GDSL"/>
</dbReference>
<protein>
    <submittedName>
        <fullName evidence="8">Uncharacterized protein</fullName>
    </submittedName>
</protein>
<evidence type="ECO:0000256" key="1">
    <source>
        <dbReference type="ARBA" id="ARBA00004613"/>
    </source>
</evidence>
<comment type="caution">
    <text evidence="8">The sequence shown here is derived from an EMBL/GenBank/DDBJ whole genome shotgun (WGS) entry which is preliminary data.</text>
</comment>
<keyword evidence="3" id="KW-0964">Secreted</keyword>
<dbReference type="Proteomes" id="UP001341840">
    <property type="component" value="Unassembled WGS sequence"/>
</dbReference>
<dbReference type="InterPro" id="IPR036514">
    <property type="entry name" value="SGNH_hydro_sf"/>
</dbReference>
<keyword evidence="7" id="KW-0443">Lipid metabolism</keyword>
<keyword evidence="6" id="KW-0442">Lipid degradation</keyword>
<reference evidence="8 9" key="1">
    <citation type="journal article" date="2023" name="Plants (Basel)">
        <title>Bridging the Gap: Combining Genomics and Transcriptomics Approaches to Understand Stylosanthes scabra, an Orphan Legume from the Brazilian Caatinga.</title>
        <authorList>
            <person name="Ferreira-Neto J.R.C."/>
            <person name="da Silva M.D."/>
            <person name="Binneck E."/>
            <person name="de Melo N.F."/>
            <person name="da Silva R.H."/>
            <person name="de Melo A.L.T.M."/>
            <person name="Pandolfi V."/>
            <person name="Bustamante F.O."/>
            <person name="Brasileiro-Vidal A.C."/>
            <person name="Benko-Iseppon A.M."/>
        </authorList>
    </citation>
    <scope>NUCLEOTIDE SEQUENCE [LARGE SCALE GENOMIC DNA]</scope>
    <source>
        <tissue evidence="8">Leaves</tissue>
    </source>
</reference>
<evidence type="ECO:0000256" key="2">
    <source>
        <dbReference type="ARBA" id="ARBA00008668"/>
    </source>
</evidence>
<dbReference type="EMBL" id="JASCZI010000199">
    <property type="protein sequence ID" value="MED6109955.1"/>
    <property type="molecule type" value="Genomic_DNA"/>
</dbReference>
<evidence type="ECO:0000256" key="4">
    <source>
        <dbReference type="ARBA" id="ARBA00022729"/>
    </source>
</evidence>
<dbReference type="InterPro" id="IPR035669">
    <property type="entry name" value="SGNH_plant_lipase-like"/>
</dbReference>
<proteinExistence type="inferred from homology"/>
<evidence type="ECO:0000256" key="6">
    <source>
        <dbReference type="ARBA" id="ARBA00022963"/>
    </source>
</evidence>
<evidence type="ECO:0000313" key="8">
    <source>
        <dbReference type="EMBL" id="MED6109955.1"/>
    </source>
</evidence>
<dbReference type="CDD" id="cd01837">
    <property type="entry name" value="SGNH_plant_lipase_like"/>
    <property type="match status" value="1"/>
</dbReference>
<evidence type="ECO:0000256" key="7">
    <source>
        <dbReference type="ARBA" id="ARBA00023098"/>
    </source>
</evidence>
<comment type="similarity">
    <text evidence="2">Belongs to the 'GDSL' lipolytic enzyme family.</text>
</comment>
<keyword evidence="9" id="KW-1185">Reference proteome</keyword>
<keyword evidence="5" id="KW-0378">Hydrolase</keyword>
<gene>
    <name evidence="8" type="ORF">PIB30_038478</name>
</gene>
<organism evidence="8 9">
    <name type="scientific">Stylosanthes scabra</name>
    <dbReference type="NCBI Taxonomy" id="79078"/>
    <lineage>
        <taxon>Eukaryota</taxon>
        <taxon>Viridiplantae</taxon>
        <taxon>Streptophyta</taxon>
        <taxon>Embryophyta</taxon>
        <taxon>Tracheophyta</taxon>
        <taxon>Spermatophyta</taxon>
        <taxon>Magnoliopsida</taxon>
        <taxon>eudicotyledons</taxon>
        <taxon>Gunneridae</taxon>
        <taxon>Pentapetalae</taxon>
        <taxon>rosids</taxon>
        <taxon>fabids</taxon>
        <taxon>Fabales</taxon>
        <taxon>Fabaceae</taxon>
        <taxon>Papilionoideae</taxon>
        <taxon>50 kb inversion clade</taxon>
        <taxon>dalbergioids sensu lato</taxon>
        <taxon>Dalbergieae</taxon>
        <taxon>Pterocarpus clade</taxon>
        <taxon>Stylosanthes</taxon>
    </lineage>
</organism>